<dbReference type="EMBL" id="KQ461198">
    <property type="protein sequence ID" value="KPJ06044.1"/>
    <property type="molecule type" value="Genomic_DNA"/>
</dbReference>
<protein>
    <submittedName>
        <fullName evidence="2">Uncharacterized protein</fullName>
    </submittedName>
</protein>
<organism evidence="2 3">
    <name type="scientific">Papilio machaon</name>
    <name type="common">Old World swallowtail butterfly</name>
    <dbReference type="NCBI Taxonomy" id="76193"/>
    <lineage>
        <taxon>Eukaryota</taxon>
        <taxon>Metazoa</taxon>
        <taxon>Ecdysozoa</taxon>
        <taxon>Arthropoda</taxon>
        <taxon>Hexapoda</taxon>
        <taxon>Insecta</taxon>
        <taxon>Pterygota</taxon>
        <taxon>Neoptera</taxon>
        <taxon>Endopterygota</taxon>
        <taxon>Lepidoptera</taxon>
        <taxon>Glossata</taxon>
        <taxon>Ditrysia</taxon>
        <taxon>Papilionoidea</taxon>
        <taxon>Papilionidae</taxon>
        <taxon>Papilioninae</taxon>
        <taxon>Papilio</taxon>
    </lineage>
</organism>
<dbReference type="AlphaFoldDB" id="A0A194QKX2"/>
<proteinExistence type="predicted"/>
<gene>
    <name evidence="2" type="ORF">RR48_14486</name>
</gene>
<sequence length="303" mass="34061">MRDITRELYSDLDFEALLTVTASKLIASASPEDDHGEGGMKSSVALLLFGLVVFVATTSARPNYSESELSTFEEERELDHGMEQNRPHRRQRRRHSRQISDRYDYFSPWYYDVKGQLHIIEQQVKELNDYVKNRQSPSGPAYGAFIPQPIYIPVPSYPSSLLQPLQSSCSCNKSNNDPNVKSRFPEINDKNVITNYEDNDDEGRPISFEPVNSNKPQARPPPPVEHGSVQAGLSPITTTTAKPKKTPGVCEAAILLCCRYSSDVQRECFQQYGCMKTYTTGLACSPKAIELVIKHFKDAYAPS</sequence>
<feature type="region of interest" description="Disordered" evidence="1">
    <location>
        <begin position="65"/>
        <end position="97"/>
    </location>
</feature>
<accession>A0A194QKX2</accession>
<evidence type="ECO:0000313" key="3">
    <source>
        <dbReference type="Proteomes" id="UP000053240"/>
    </source>
</evidence>
<dbReference type="Proteomes" id="UP000053240">
    <property type="component" value="Unassembled WGS sequence"/>
</dbReference>
<dbReference type="InParanoid" id="A0A194QKX2"/>
<keyword evidence="3" id="KW-1185">Reference proteome</keyword>
<evidence type="ECO:0000313" key="2">
    <source>
        <dbReference type="EMBL" id="KPJ06044.1"/>
    </source>
</evidence>
<reference evidence="2 3" key="1">
    <citation type="journal article" date="2015" name="Nat. Commun.">
        <title>Outbred genome sequencing and CRISPR/Cas9 gene editing in butterflies.</title>
        <authorList>
            <person name="Li X."/>
            <person name="Fan D."/>
            <person name="Zhang W."/>
            <person name="Liu G."/>
            <person name="Zhang L."/>
            <person name="Zhao L."/>
            <person name="Fang X."/>
            <person name="Chen L."/>
            <person name="Dong Y."/>
            <person name="Chen Y."/>
            <person name="Ding Y."/>
            <person name="Zhao R."/>
            <person name="Feng M."/>
            <person name="Zhu Y."/>
            <person name="Feng Y."/>
            <person name="Jiang X."/>
            <person name="Zhu D."/>
            <person name="Xiang H."/>
            <person name="Feng X."/>
            <person name="Li S."/>
            <person name="Wang J."/>
            <person name="Zhang G."/>
            <person name="Kronforst M.R."/>
            <person name="Wang W."/>
        </authorList>
    </citation>
    <scope>NUCLEOTIDE SEQUENCE [LARGE SCALE GENOMIC DNA]</scope>
    <source>
        <strain evidence="2">Ya'a_city_454_Pm</strain>
        <tissue evidence="2">Whole body</tissue>
    </source>
</reference>
<feature type="compositionally biased region" description="Basic residues" evidence="1">
    <location>
        <begin position="87"/>
        <end position="97"/>
    </location>
</feature>
<feature type="compositionally biased region" description="Basic and acidic residues" evidence="1">
    <location>
        <begin position="77"/>
        <end position="86"/>
    </location>
</feature>
<feature type="region of interest" description="Disordered" evidence="1">
    <location>
        <begin position="197"/>
        <end position="231"/>
    </location>
</feature>
<evidence type="ECO:0000256" key="1">
    <source>
        <dbReference type="SAM" id="MobiDB-lite"/>
    </source>
</evidence>
<name>A0A194QKX2_PAPMA</name>